<dbReference type="HOGENOM" id="CLU_2380222_0_0_9"/>
<name>D6XTF2_BACIE</name>
<accession>D6XTF2</accession>
<evidence type="ECO:0000313" key="3">
    <source>
        <dbReference type="Proteomes" id="UP000000271"/>
    </source>
</evidence>
<evidence type="ECO:0000256" key="1">
    <source>
        <dbReference type="SAM" id="Phobius"/>
    </source>
</evidence>
<keyword evidence="1" id="KW-1133">Transmembrane helix</keyword>
<dbReference type="KEGG" id="bse:Bsel_1578"/>
<keyword evidence="3" id="KW-1185">Reference proteome</keyword>
<reference evidence="2" key="1">
    <citation type="submission" date="2009-10" db="EMBL/GenBank/DDBJ databases">
        <title>Complete sequence of Bacillus selenitireducens MLS10.</title>
        <authorList>
            <consortium name="US DOE Joint Genome Institute"/>
            <person name="Lucas S."/>
            <person name="Copeland A."/>
            <person name="Lapidus A."/>
            <person name="Glavina del Rio T."/>
            <person name="Dalin E."/>
            <person name="Tice H."/>
            <person name="Bruce D."/>
            <person name="Goodwin L."/>
            <person name="Pitluck S."/>
            <person name="Sims D."/>
            <person name="Brettin T."/>
            <person name="Detter J.C."/>
            <person name="Han C."/>
            <person name="Larimer F."/>
            <person name="Land M."/>
            <person name="Hauser L."/>
            <person name="Kyrpides N."/>
            <person name="Ovchinnikova G."/>
            <person name="Stolz J."/>
        </authorList>
    </citation>
    <scope>NUCLEOTIDE SEQUENCE [LARGE SCALE GENOMIC DNA]</scope>
    <source>
        <strain evidence="2">MLS10</strain>
    </source>
</reference>
<protein>
    <submittedName>
        <fullName evidence="2">Uncharacterized protein</fullName>
    </submittedName>
</protein>
<organism evidence="2 3">
    <name type="scientific">Bacillus selenitireducens (strain ATCC 700615 / DSM 15326 / MLS10)</name>
    <dbReference type="NCBI Taxonomy" id="439292"/>
    <lineage>
        <taxon>Bacteria</taxon>
        <taxon>Bacillati</taxon>
        <taxon>Bacillota</taxon>
        <taxon>Bacilli</taxon>
        <taxon>Bacillales</taxon>
        <taxon>Bacillaceae</taxon>
        <taxon>Salisediminibacterium</taxon>
    </lineage>
</organism>
<proteinExistence type="predicted"/>
<feature type="transmembrane region" description="Helical" evidence="1">
    <location>
        <begin position="12"/>
        <end position="36"/>
    </location>
</feature>
<keyword evidence="1" id="KW-0472">Membrane</keyword>
<keyword evidence="1" id="KW-0812">Transmembrane</keyword>
<dbReference type="RefSeq" id="WP_013172512.1">
    <property type="nucleotide sequence ID" value="NC_014219.1"/>
</dbReference>
<dbReference type="OrthoDB" id="9872483at2"/>
<gene>
    <name evidence="2" type="ordered locus">Bsel_1578</name>
</gene>
<sequence>MKGTSAFKRLLFWGGLIIIAGGGVTAVFLALNFYLVPPEIDPQTGEELYEGMLHPQRAWIAVAVFMGTFITGLFLIGMSKILALLSDILDQLSK</sequence>
<dbReference type="Proteomes" id="UP000000271">
    <property type="component" value="Chromosome"/>
</dbReference>
<feature type="transmembrane region" description="Helical" evidence="1">
    <location>
        <begin position="56"/>
        <end position="76"/>
    </location>
</feature>
<evidence type="ECO:0000313" key="2">
    <source>
        <dbReference type="EMBL" id="ADH99088.1"/>
    </source>
</evidence>
<dbReference type="AlphaFoldDB" id="D6XTF2"/>
<dbReference type="EMBL" id="CP001791">
    <property type="protein sequence ID" value="ADH99088.1"/>
    <property type="molecule type" value="Genomic_DNA"/>
</dbReference>